<evidence type="ECO:0000313" key="6">
    <source>
        <dbReference type="Proteomes" id="UP000008062"/>
    </source>
</evidence>
<reference evidence="5 6" key="1">
    <citation type="journal article" date="2011" name="PLoS Genet.">
        <title>Finished genome of the fungal wheat pathogen Mycosphaerella graminicola reveals dispensome structure, chromosome plasticity, and stealth pathogenesis.</title>
        <authorList>
            <person name="Goodwin S.B."/>
            <person name="Ben M'barek S."/>
            <person name="Dhillon B."/>
            <person name="Wittenberg A.H.J."/>
            <person name="Crane C.F."/>
            <person name="Hane J.K."/>
            <person name="Foster A.J."/>
            <person name="Van der Lee T.A.J."/>
            <person name="Grimwood J."/>
            <person name="Aerts A."/>
            <person name="Antoniw J."/>
            <person name="Bailey A."/>
            <person name="Bluhm B."/>
            <person name="Bowler J."/>
            <person name="Bristow J."/>
            <person name="van der Burgt A."/>
            <person name="Canto-Canche B."/>
            <person name="Churchill A.C.L."/>
            <person name="Conde-Ferraez L."/>
            <person name="Cools H.J."/>
            <person name="Coutinho P.M."/>
            <person name="Csukai M."/>
            <person name="Dehal P."/>
            <person name="De Wit P."/>
            <person name="Donzelli B."/>
            <person name="van de Geest H.C."/>
            <person name="van Ham R.C.H.J."/>
            <person name="Hammond-Kosack K.E."/>
            <person name="Henrissat B."/>
            <person name="Kilian A."/>
            <person name="Kobayashi A.K."/>
            <person name="Koopmann E."/>
            <person name="Kourmpetis Y."/>
            <person name="Kuzniar A."/>
            <person name="Lindquist E."/>
            <person name="Lombard V."/>
            <person name="Maliepaard C."/>
            <person name="Martins N."/>
            <person name="Mehrabi R."/>
            <person name="Nap J.P.H."/>
            <person name="Ponomarenko A."/>
            <person name="Rudd J.J."/>
            <person name="Salamov A."/>
            <person name="Schmutz J."/>
            <person name="Schouten H.J."/>
            <person name="Shapiro H."/>
            <person name="Stergiopoulos I."/>
            <person name="Torriani S.F.F."/>
            <person name="Tu H."/>
            <person name="de Vries R.P."/>
            <person name="Waalwijk C."/>
            <person name="Ware S.B."/>
            <person name="Wiebenga A."/>
            <person name="Zwiers L.-H."/>
            <person name="Oliver R.P."/>
            <person name="Grigoriev I.V."/>
            <person name="Kema G.H.J."/>
        </authorList>
    </citation>
    <scope>NUCLEOTIDE SEQUENCE [LARGE SCALE GENOMIC DNA]</scope>
    <source>
        <strain evidence="6">CBS 115943 / IPO323</strain>
    </source>
</reference>
<protein>
    <submittedName>
        <fullName evidence="5">Uncharacterized protein</fullName>
    </submittedName>
</protein>
<organism evidence="5 6">
    <name type="scientific">Zymoseptoria tritici (strain CBS 115943 / IPO323)</name>
    <name type="common">Speckled leaf blotch fungus</name>
    <name type="synonym">Septoria tritici</name>
    <dbReference type="NCBI Taxonomy" id="336722"/>
    <lineage>
        <taxon>Eukaryota</taxon>
        <taxon>Fungi</taxon>
        <taxon>Dikarya</taxon>
        <taxon>Ascomycota</taxon>
        <taxon>Pezizomycotina</taxon>
        <taxon>Dothideomycetes</taxon>
        <taxon>Dothideomycetidae</taxon>
        <taxon>Mycosphaerellales</taxon>
        <taxon>Mycosphaerellaceae</taxon>
        <taxon>Zymoseptoria</taxon>
    </lineage>
</organism>
<evidence type="ECO:0000259" key="3">
    <source>
        <dbReference type="Pfam" id="PF01521"/>
    </source>
</evidence>
<dbReference type="InterPro" id="IPR055561">
    <property type="entry name" value="DUF7137"/>
</dbReference>
<feature type="region of interest" description="Disordered" evidence="1">
    <location>
        <begin position="48"/>
        <end position="129"/>
    </location>
</feature>
<gene>
    <name evidence="5" type="ORF">MYCGRDRAFT_107828</name>
</gene>
<feature type="domain" description="DUF7137" evidence="4">
    <location>
        <begin position="127"/>
        <end position="260"/>
    </location>
</feature>
<dbReference type="PROSITE" id="PS51257">
    <property type="entry name" value="PROKAR_LIPOPROTEIN"/>
    <property type="match status" value="1"/>
</dbReference>
<dbReference type="SUPFAM" id="SSF89360">
    <property type="entry name" value="HesB-like domain"/>
    <property type="match status" value="1"/>
</dbReference>
<proteinExistence type="predicted"/>
<dbReference type="Pfam" id="PF01521">
    <property type="entry name" value="Fe-S_biosyn"/>
    <property type="match status" value="1"/>
</dbReference>
<dbReference type="AlphaFoldDB" id="F9X2J1"/>
<dbReference type="EMBL" id="CM001197">
    <property type="protein sequence ID" value="EGP90769.1"/>
    <property type="molecule type" value="Genomic_DNA"/>
</dbReference>
<dbReference type="Proteomes" id="UP000008062">
    <property type="component" value="Chromosome 2"/>
</dbReference>
<feature type="domain" description="Core" evidence="3">
    <location>
        <begin position="381"/>
        <end position="444"/>
    </location>
</feature>
<dbReference type="Gene3D" id="2.60.300.12">
    <property type="entry name" value="HesB-like domain"/>
    <property type="match status" value="1"/>
</dbReference>
<keyword evidence="6" id="KW-1185">Reference proteome</keyword>
<sequence length="535" mass="57848">MRPSDVLASVLLFSTACSAWPKGWGQIEQIYNDLAHVEKRQEKFDLSYTGVQGNTATSTDENNSEETGSDQTASITGDDAEATATETGDSTDTRRTTGSGPARQTGTRTGSGGNKNGTGTPAYDPRLPAGGVSMITPNALTSQYYKIKDHVTFAWNYTSLSATPSAIDVLATIAGKDKLYTIAENLTVSETQTLVWDTGEFQASATEPLLTDKYTLIIYDAAGDISQTPKAGYLGVNKQFVFGMYSPQPYTPIADYVCATCSGALSTFEKQTILALCGMAAPSLARTSLRALKTPSTTSKFASICTASTYVSRRNLHAAAPLYLDFLAPSWRQQPIHTPSVRSRTAVRPSRPAQCRTLTTTPTRHARTILNPRKDDTGAEMLINITPRAAHRLQAIAETDANPDLALRVAVESGGCHGFQYLMSLTSTKEADAEEDTVFENEEVANTKDGGTYKAKVVMDEPSLELLKGSSVDYTMELIGRHERPMTQFYTAQAMAETHDERSFGNSCGRRADAARVNTDMPPNDKPGARSRTAR</sequence>
<dbReference type="eggNOG" id="KOG1119">
    <property type="taxonomic scope" value="Eukaryota"/>
</dbReference>
<feature type="signal peptide" evidence="2">
    <location>
        <begin position="1"/>
        <end position="19"/>
    </location>
</feature>
<dbReference type="InterPro" id="IPR000361">
    <property type="entry name" value="ATAP_core_dom"/>
</dbReference>
<dbReference type="STRING" id="336722.F9X2J1"/>
<dbReference type="PANTHER" id="PTHR42028:SF1">
    <property type="entry name" value="YALI0E30657P"/>
    <property type="match status" value="1"/>
</dbReference>
<feature type="compositionally biased region" description="Low complexity" evidence="1">
    <location>
        <begin position="82"/>
        <end position="108"/>
    </location>
</feature>
<feature type="compositionally biased region" description="Polar residues" evidence="1">
    <location>
        <begin position="49"/>
        <end position="61"/>
    </location>
</feature>
<evidence type="ECO:0000256" key="1">
    <source>
        <dbReference type="SAM" id="MobiDB-lite"/>
    </source>
</evidence>
<name>F9X2J1_ZYMTI</name>
<evidence type="ECO:0000313" key="5">
    <source>
        <dbReference type="EMBL" id="EGP90769.1"/>
    </source>
</evidence>
<dbReference type="Pfam" id="PF23585">
    <property type="entry name" value="DUF7137"/>
    <property type="match status" value="1"/>
</dbReference>
<keyword evidence="2" id="KW-0732">Signal</keyword>
<evidence type="ECO:0000259" key="4">
    <source>
        <dbReference type="Pfam" id="PF23585"/>
    </source>
</evidence>
<feature type="chain" id="PRO_5003395286" evidence="2">
    <location>
        <begin position="20"/>
        <end position="535"/>
    </location>
</feature>
<evidence type="ECO:0000256" key="2">
    <source>
        <dbReference type="SAM" id="SignalP"/>
    </source>
</evidence>
<dbReference type="PANTHER" id="PTHR42028">
    <property type="entry name" value="CHROMOSOME 1, WHOLE GENOME SHOTGUN SEQUENCE"/>
    <property type="match status" value="1"/>
</dbReference>
<dbReference type="OrthoDB" id="2435509at2759"/>
<dbReference type="GeneID" id="13403733"/>
<dbReference type="InParanoid" id="F9X2J1"/>
<dbReference type="KEGG" id="ztr:MYCGRDRAFT_107828"/>
<accession>F9X2J1</accession>
<feature type="region of interest" description="Disordered" evidence="1">
    <location>
        <begin position="501"/>
        <end position="535"/>
    </location>
</feature>
<dbReference type="InterPro" id="IPR035903">
    <property type="entry name" value="HesB-like_dom_sf"/>
</dbReference>
<dbReference type="RefSeq" id="XP_003855793.1">
    <property type="nucleotide sequence ID" value="XM_003855745.1"/>
</dbReference>
<dbReference type="HOGENOM" id="CLU_509227_0_0_1"/>